<dbReference type="EMBL" id="LNIX01000030">
    <property type="protein sequence ID" value="OXA41071.1"/>
    <property type="molecule type" value="Genomic_DNA"/>
</dbReference>
<proteinExistence type="predicted"/>
<dbReference type="AlphaFoldDB" id="A0A226D8W6"/>
<accession>A0A226D8W6</accession>
<protein>
    <submittedName>
        <fullName evidence="1">Uncharacterized protein</fullName>
    </submittedName>
</protein>
<evidence type="ECO:0000313" key="1">
    <source>
        <dbReference type="EMBL" id="OXA41071.1"/>
    </source>
</evidence>
<sequence length="227" mass="26261">MGHFAALEGLTDAQFNKYIADIKLPSNVFLFKAGEFFLYIDTVGTKTITPASTLEVPEGVDTLLIPISYDHSPKMKNLRRIEDHFALLIMKMNKEDGHWEATYVDGKMLEGQRICKDPRYRRVRTNLMPKLRRKFGQSIPMTTFRFKTEMRVPNGCSLPVLNAVERIGKGKSLSTPTFKEEYKLLQKIMRFFEKKGEKVGYSMDEWNKIQSANEKNVEEDKENRVPV</sequence>
<dbReference type="Proteomes" id="UP000198287">
    <property type="component" value="Unassembled WGS sequence"/>
</dbReference>
<organism evidence="1 2">
    <name type="scientific">Folsomia candida</name>
    <name type="common">Springtail</name>
    <dbReference type="NCBI Taxonomy" id="158441"/>
    <lineage>
        <taxon>Eukaryota</taxon>
        <taxon>Metazoa</taxon>
        <taxon>Ecdysozoa</taxon>
        <taxon>Arthropoda</taxon>
        <taxon>Hexapoda</taxon>
        <taxon>Collembola</taxon>
        <taxon>Entomobryomorpha</taxon>
        <taxon>Isotomoidea</taxon>
        <taxon>Isotomidae</taxon>
        <taxon>Proisotominae</taxon>
        <taxon>Folsomia</taxon>
    </lineage>
</organism>
<name>A0A226D8W6_FOLCA</name>
<comment type="caution">
    <text evidence="1">The sequence shown here is derived from an EMBL/GenBank/DDBJ whole genome shotgun (WGS) entry which is preliminary data.</text>
</comment>
<gene>
    <name evidence="1" type="ORF">Fcan01_23934</name>
</gene>
<reference evidence="1 2" key="1">
    <citation type="submission" date="2015-12" db="EMBL/GenBank/DDBJ databases">
        <title>The genome of Folsomia candida.</title>
        <authorList>
            <person name="Faddeeva A."/>
            <person name="Derks M.F."/>
            <person name="Anvar Y."/>
            <person name="Smit S."/>
            <person name="Van Straalen N."/>
            <person name="Roelofs D."/>
        </authorList>
    </citation>
    <scope>NUCLEOTIDE SEQUENCE [LARGE SCALE GENOMIC DNA]</scope>
    <source>
        <strain evidence="1 2">VU population</strain>
        <tissue evidence="1">Whole body</tissue>
    </source>
</reference>
<keyword evidence="2" id="KW-1185">Reference proteome</keyword>
<evidence type="ECO:0000313" key="2">
    <source>
        <dbReference type="Proteomes" id="UP000198287"/>
    </source>
</evidence>